<reference evidence="2 3" key="2">
    <citation type="submission" date="2019-04" db="EMBL/GenBank/DDBJ databases">
        <title>The genome sequence of big-headed turtle.</title>
        <authorList>
            <person name="Gong S."/>
        </authorList>
    </citation>
    <scope>NUCLEOTIDE SEQUENCE [LARGE SCALE GENOMIC DNA]</scope>
    <source>
        <strain evidence="2">DO16091913</strain>
        <tissue evidence="2">Muscle</tissue>
    </source>
</reference>
<sequence length="110" mass="12009">MMDRIAWRGGNPPRNTERCGQGKGKEAAGCAHSSPHSMPVSSWGVGVCRAALWMFVSDLFVSGVRLLLRRLRLDDQEHCCCVQLPPALSYSSPQPNLSMGGNKPRQDSPT</sequence>
<proteinExistence type="predicted"/>
<evidence type="ECO:0000313" key="3">
    <source>
        <dbReference type="Proteomes" id="UP000297703"/>
    </source>
</evidence>
<keyword evidence="3" id="KW-1185">Reference proteome</keyword>
<accession>A0A4D9DR35</accession>
<protein>
    <submittedName>
        <fullName evidence="2">Techylectin-5A-like</fullName>
    </submittedName>
</protein>
<reference evidence="2 3" key="1">
    <citation type="submission" date="2019-04" db="EMBL/GenBank/DDBJ databases">
        <title>Draft genome of the big-headed turtle Platysternon megacephalum.</title>
        <authorList>
            <person name="Gong S."/>
        </authorList>
    </citation>
    <scope>NUCLEOTIDE SEQUENCE [LARGE SCALE GENOMIC DNA]</scope>
    <source>
        <strain evidence="2">DO16091913</strain>
        <tissue evidence="2">Muscle</tissue>
    </source>
</reference>
<comment type="caution">
    <text evidence="2">The sequence shown here is derived from an EMBL/GenBank/DDBJ whole genome shotgun (WGS) entry which is preliminary data.</text>
</comment>
<feature type="region of interest" description="Disordered" evidence="1">
    <location>
        <begin position="1"/>
        <end position="39"/>
    </location>
</feature>
<name>A0A4D9DR35_9SAUR</name>
<dbReference type="EMBL" id="QXTE01000284">
    <property type="protein sequence ID" value="TFK00136.1"/>
    <property type="molecule type" value="Genomic_DNA"/>
</dbReference>
<dbReference type="AlphaFoldDB" id="A0A4D9DR35"/>
<feature type="region of interest" description="Disordered" evidence="1">
    <location>
        <begin position="86"/>
        <end position="110"/>
    </location>
</feature>
<organism evidence="2 3">
    <name type="scientific">Platysternon megacephalum</name>
    <name type="common">big-headed turtle</name>
    <dbReference type="NCBI Taxonomy" id="55544"/>
    <lineage>
        <taxon>Eukaryota</taxon>
        <taxon>Metazoa</taxon>
        <taxon>Chordata</taxon>
        <taxon>Craniata</taxon>
        <taxon>Vertebrata</taxon>
        <taxon>Euteleostomi</taxon>
        <taxon>Archelosauria</taxon>
        <taxon>Testudinata</taxon>
        <taxon>Testudines</taxon>
        <taxon>Cryptodira</taxon>
        <taxon>Durocryptodira</taxon>
        <taxon>Testudinoidea</taxon>
        <taxon>Platysternidae</taxon>
        <taxon>Platysternon</taxon>
    </lineage>
</organism>
<evidence type="ECO:0000256" key="1">
    <source>
        <dbReference type="SAM" id="MobiDB-lite"/>
    </source>
</evidence>
<gene>
    <name evidence="2" type="ORF">DR999_PMT17743</name>
</gene>
<evidence type="ECO:0000313" key="2">
    <source>
        <dbReference type="EMBL" id="TFK00136.1"/>
    </source>
</evidence>
<feature type="compositionally biased region" description="Polar residues" evidence="1">
    <location>
        <begin position="89"/>
        <end position="99"/>
    </location>
</feature>
<dbReference type="Proteomes" id="UP000297703">
    <property type="component" value="Unassembled WGS sequence"/>
</dbReference>